<sequence>MTSRCRREAALLAVFLAQFEPVAGGQKPTVTRLTAREIDQWREDYEQAVQWSTATSFSTNDVANLKEMRRRYGFTSAL</sequence>
<evidence type="ECO:0000313" key="1">
    <source>
        <dbReference type="EMBL" id="PCK22378.1"/>
    </source>
</evidence>
<comment type="caution">
    <text evidence="1">The sequence shown here is derived from an EMBL/GenBank/DDBJ whole genome shotgun (WGS) entry which is preliminary data.</text>
</comment>
<dbReference type="EMBL" id="NOVD01000072">
    <property type="protein sequence ID" value="PCK22378.1"/>
    <property type="molecule type" value="Genomic_DNA"/>
</dbReference>
<evidence type="ECO:0000313" key="2">
    <source>
        <dbReference type="Proteomes" id="UP000230886"/>
    </source>
</evidence>
<gene>
    <name evidence="1" type="ORF">CHR55_32470</name>
</gene>
<accession>A0A2A5IYH3</accession>
<reference evidence="1 2" key="1">
    <citation type="submission" date="2017-07" db="EMBL/GenBank/DDBJ databases">
        <title>Draft sequence of Rhodococcus enclensis 23b-28.</title>
        <authorList>
            <person name="Besaury L."/>
            <person name="Sancelme M."/>
            <person name="Amato P."/>
            <person name="Lallement A."/>
            <person name="Delort A.-M."/>
        </authorList>
    </citation>
    <scope>NUCLEOTIDE SEQUENCE [LARGE SCALE GENOMIC DNA]</scope>
    <source>
        <strain evidence="1 2">23b-28</strain>
    </source>
</reference>
<proteinExistence type="predicted"/>
<protein>
    <submittedName>
        <fullName evidence="1">Uncharacterized protein</fullName>
    </submittedName>
</protein>
<dbReference type="Proteomes" id="UP000230886">
    <property type="component" value="Unassembled WGS sequence"/>
</dbReference>
<name>A0A2A5IYH3_RHOSG</name>
<dbReference type="RefSeq" id="WP_024488063.1">
    <property type="nucleotide sequence ID" value="NZ_CP063235.1"/>
</dbReference>
<dbReference type="AlphaFoldDB" id="A0A2A5IYH3"/>
<organism evidence="1 2">
    <name type="scientific">Rhodococcus qingshengii</name>
    <dbReference type="NCBI Taxonomy" id="334542"/>
    <lineage>
        <taxon>Bacteria</taxon>
        <taxon>Bacillati</taxon>
        <taxon>Actinomycetota</taxon>
        <taxon>Actinomycetes</taxon>
        <taxon>Mycobacteriales</taxon>
        <taxon>Nocardiaceae</taxon>
        <taxon>Rhodococcus</taxon>
        <taxon>Rhodococcus erythropolis group</taxon>
    </lineage>
</organism>